<keyword evidence="5" id="KW-0472">Membrane</keyword>
<comment type="subcellular location">
    <subcellularLocation>
        <location evidence="1">Membrane</location>
        <topology evidence="1">Lipid-anchor</topology>
        <topology evidence="1">GPI-anchor</topology>
    </subcellularLocation>
    <subcellularLocation>
        <location evidence="2">Secreted</location>
    </subcellularLocation>
</comment>
<evidence type="ECO:0000259" key="11">
    <source>
        <dbReference type="PROSITE" id="PS52012"/>
    </source>
</evidence>
<evidence type="ECO:0000256" key="9">
    <source>
        <dbReference type="PROSITE-ProRule" id="PRU01356"/>
    </source>
</evidence>
<evidence type="ECO:0000256" key="4">
    <source>
        <dbReference type="ARBA" id="ARBA00022525"/>
    </source>
</evidence>
<keyword evidence="9" id="KW-0408">Iron</keyword>
<feature type="domain" description="CFEM" evidence="11">
    <location>
        <begin position="3"/>
        <end position="127"/>
    </location>
</feature>
<feature type="chain" id="PRO_5040175718" description="CFEM domain-containing protein" evidence="10">
    <location>
        <begin position="18"/>
        <end position="139"/>
    </location>
</feature>
<proteinExistence type="inferred from homology"/>
<evidence type="ECO:0000256" key="6">
    <source>
        <dbReference type="ARBA" id="ARBA00022729"/>
    </source>
</evidence>
<evidence type="ECO:0000256" key="8">
    <source>
        <dbReference type="ARBA" id="ARBA00023288"/>
    </source>
</evidence>
<dbReference type="GO" id="GO:0098552">
    <property type="term" value="C:side of membrane"/>
    <property type="evidence" value="ECO:0007669"/>
    <property type="project" value="UniProtKB-KW"/>
</dbReference>
<dbReference type="PROSITE" id="PS52012">
    <property type="entry name" value="CFEM"/>
    <property type="match status" value="1"/>
</dbReference>
<dbReference type="GO" id="GO:0005576">
    <property type="term" value="C:extracellular region"/>
    <property type="evidence" value="ECO:0007669"/>
    <property type="project" value="UniProtKB-SubCell"/>
</dbReference>
<comment type="similarity">
    <text evidence="3">Belongs to the RBT5 family.</text>
</comment>
<accession>A0A9Q0AMN2</accession>
<evidence type="ECO:0000256" key="3">
    <source>
        <dbReference type="ARBA" id="ARBA00010031"/>
    </source>
</evidence>
<dbReference type="Pfam" id="PF05730">
    <property type="entry name" value="CFEM"/>
    <property type="match status" value="1"/>
</dbReference>
<feature type="disulfide bond" evidence="9">
    <location>
        <begin position="45"/>
        <end position="52"/>
    </location>
</feature>
<evidence type="ECO:0000256" key="2">
    <source>
        <dbReference type="ARBA" id="ARBA00004613"/>
    </source>
</evidence>
<dbReference type="SMART" id="SM00747">
    <property type="entry name" value="CFEM"/>
    <property type="match status" value="1"/>
</dbReference>
<dbReference type="AlphaFoldDB" id="A0A9Q0AMN2"/>
<keyword evidence="5" id="KW-0336">GPI-anchor</keyword>
<keyword evidence="8" id="KW-0449">Lipoprotein</keyword>
<evidence type="ECO:0000256" key="1">
    <source>
        <dbReference type="ARBA" id="ARBA00004589"/>
    </source>
</evidence>
<organism evidence="12 13">
    <name type="scientific">Neoarthrinium moseri</name>
    <dbReference type="NCBI Taxonomy" id="1658444"/>
    <lineage>
        <taxon>Eukaryota</taxon>
        <taxon>Fungi</taxon>
        <taxon>Dikarya</taxon>
        <taxon>Ascomycota</taxon>
        <taxon>Pezizomycotina</taxon>
        <taxon>Sordariomycetes</taxon>
        <taxon>Xylariomycetidae</taxon>
        <taxon>Amphisphaeriales</taxon>
        <taxon>Apiosporaceae</taxon>
        <taxon>Neoarthrinium</taxon>
    </lineage>
</organism>
<reference evidence="12" key="1">
    <citation type="submission" date="2021-03" db="EMBL/GenBank/DDBJ databases">
        <title>Revisited historic fungal species revealed as producer of novel bioactive compounds through whole genome sequencing and comparative genomics.</title>
        <authorList>
            <person name="Vignolle G.A."/>
            <person name="Hochenegger N."/>
            <person name="Mach R.L."/>
            <person name="Mach-Aigner A.R."/>
            <person name="Javad Rahimi M."/>
            <person name="Salim K.A."/>
            <person name="Chan C.M."/>
            <person name="Lim L.B.L."/>
            <person name="Cai F."/>
            <person name="Druzhinina I.S."/>
            <person name="U'Ren J.M."/>
            <person name="Derntl C."/>
        </authorList>
    </citation>
    <scope>NUCLEOTIDE SEQUENCE</scope>
    <source>
        <strain evidence="12">TUCIM 5799</strain>
    </source>
</reference>
<dbReference type="OrthoDB" id="3767534at2759"/>
<feature type="signal peptide" evidence="10">
    <location>
        <begin position="1"/>
        <end position="17"/>
    </location>
</feature>
<evidence type="ECO:0000256" key="10">
    <source>
        <dbReference type="SAM" id="SignalP"/>
    </source>
</evidence>
<keyword evidence="4" id="KW-0964">Secreted</keyword>
<dbReference type="Proteomes" id="UP000829685">
    <property type="component" value="Unassembled WGS sequence"/>
</dbReference>
<gene>
    <name evidence="12" type="ORF">JX265_008001</name>
</gene>
<evidence type="ECO:0000256" key="7">
    <source>
        <dbReference type="ARBA" id="ARBA00023157"/>
    </source>
</evidence>
<evidence type="ECO:0000313" key="12">
    <source>
        <dbReference type="EMBL" id="KAI1865678.1"/>
    </source>
</evidence>
<dbReference type="EMBL" id="JAFIMR010000021">
    <property type="protein sequence ID" value="KAI1865678.1"/>
    <property type="molecule type" value="Genomic_DNA"/>
</dbReference>
<sequence>MQFKILAISALAALVAADKTLPEAVKDFPSCSLKCFADTAKNRGCSQTDFNCICKDTTGFAIRMGACVNPSNCNGFNAGEALGNLCQRWKENPSSTEVAAATSSLGAAVSAAPTNTNAAGVNEASFGLAGAAAVAALLV</sequence>
<evidence type="ECO:0000313" key="13">
    <source>
        <dbReference type="Proteomes" id="UP000829685"/>
    </source>
</evidence>
<name>A0A9Q0AMN2_9PEZI</name>
<comment type="caution">
    <text evidence="9">Lacks conserved residue(s) required for the propagation of feature annotation.</text>
</comment>
<keyword evidence="13" id="KW-1185">Reference proteome</keyword>
<comment type="caution">
    <text evidence="12">The sequence shown here is derived from an EMBL/GenBank/DDBJ whole genome shotgun (WGS) entry which is preliminary data.</text>
</comment>
<dbReference type="GO" id="GO:0046872">
    <property type="term" value="F:metal ion binding"/>
    <property type="evidence" value="ECO:0007669"/>
    <property type="project" value="UniProtKB-UniRule"/>
</dbReference>
<keyword evidence="9" id="KW-0349">Heme</keyword>
<feature type="binding site" description="axial binding residue" evidence="9">
    <location>
        <position position="49"/>
    </location>
    <ligand>
        <name>heme</name>
        <dbReference type="ChEBI" id="CHEBI:30413"/>
    </ligand>
    <ligandPart>
        <name>Fe</name>
        <dbReference type="ChEBI" id="CHEBI:18248"/>
    </ligandPart>
</feature>
<protein>
    <recommendedName>
        <fullName evidence="11">CFEM domain-containing protein</fullName>
    </recommendedName>
</protein>
<evidence type="ECO:0000256" key="5">
    <source>
        <dbReference type="ARBA" id="ARBA00022622"/>
    </source>
</evidence>
<keyword evidence="7 9" id="KW-1015">Disulfide bond</keyword>
<keyword evidence="6 10" id="KW-0732">Signal</keyword>
<keyword evidence="9" id="KW-0479">Metal-binding</keyword>
<keyword evidence="5" id="KW-0325">Glycoprotein</keyword>
<dbReference type="InterPro" id="IPR008427">
    <property type="entry name" value="Extracellular_membr_CFEM_dom"/>
</dbReference>